<comment type="catalytic activity">
    <reaction evidence="1">
        <text>ATP + protein L-histidine = ADP + protein N-phospho-L-histidine.</text>
        <dbReference type="EC" id="2.7.13.3"/>
    </reaction>
</comment>
<dbReference type="RefSeq" id="WP_161761733.1">
    <property type="nucleotide sequence ID" value="NZ_JAAATX020000004.1"/>
</dbReference>
<dbReference type="Gene3D" id="2.60.40.2380">
    <property type="match status" value="1"/>
</dbReference>
<dbReference type="PANTHER" id="PTHR43711:SF1">
    <property type="entry name" value="HISTIDINE KINASE 1"/>
    <property type="match status" value="1"/>
</dbReference>
<name>A0ABS6J5F5_9RHOB</name>
<dbReference type="EC" id="2.7.13.3" evidence="2"/>
<comment type="caution">
    <text evidence="8">The sequence shown here is derived from an EMBL/GenBank/DDBJ whole genome shotgun (WGS) entry which is preliminary data.</text>
</comment>
<accession>A0ABS6J5F5</accession>
<proteinExistence type="predicted"/>
<evidence type="ECO:0000313" key="9">
    <source>
        <dbReference type="Proteomes" id="UP000731907"/>
    </source>
</evidence>
<dbReference type="Pfam" id="PF07696">
    <property type="entry name" value="7TMR-DISMED2"/>
    <property type="match status" value="1"/>
</dbReference>
<feature type="transmembrane region" description="Helical" evidence="6">
    <location>
        <begin position="278"/>
        <end position="298"/>
    </location>
</feature>
<evidence type="ECO:0000256" key="2">
    <source>
        <dbReference type="ARBA" id="ARBA00012438"/>
    </source>
</evidence>
<evidence type="ECO:0000256" key="3">
    <source>
        <dbReference type="ARBA" id="ARBA00022679"/>
    </source>
</evidence>
<organism evidence="8 9">
    <name type="scientific">Paragemmobacter amnigenus</name>
    <dbReference type="NCBI Taxonomy" id="2852097"/>
    <lineage>
        <taxon>Bacteria</taxon>
        <taxon>Pseudomonadati</taxon>
        <taxon>Pseudomonadota</taxon>
        <taxon>Alphaproteobacteria</taxon>
        <taxon>Rhodobacterales</taxon>
        <taxon>Paracoccaceae</taxon>
        <taxon>Paragemmobacter</taxon>
    </lineage>
</organism>
<dbReference type="SMART" id="SM00387">
    <property type="entry name" value="HATPase_c"/>
    <property type="match status" value="1"/>
</dbReference>
<evidence type="ECO:0000259" key="7">
    <source>
        <dbReference type="PROSITE" id="PS50109"/>
    </source>
</evidence>
<dbReference type="InterPro" id="IPR050736">
    <property type="entry name" value="Sensor_HK_Regulatory"/>
</dbReference>
<dbReference type="InterPro" id="IPR005467">
    <property type="entry name" value="His_kinase_dom"/>
</dbReference>
<dbReference type="EMBL" id="JAAATX020000004">
    <property type="protein sequence ID" value="MBU9697692.1"/>
    <property type="molecule type" value="Genomic_DNA"/>
</dbReference>
<feature type="transmembrane region" description="Helical" evidence="6">
    <location>
        <begin position="214"/>
        <end position="235"/>
    </location>
</feature>
<feature type="transmembrane region" description="Helical" evidence="6">
    <location>
        <begin position="334"/>
        <end position="356"/>
    </location>
</feature>
<dbReference type="InterPro" id="IPR003594">
    <property type="entry name" value="HATPase_dom"/>
</dbReference>
<dbReference type="InterPro" id="IPR036890">
    <property type="entry name" value="HATPase_C_sf"/>
</dbReference>
<feature type="transmembrane region" description="Helical" evidence="6">
    <location>
        <begin position="247"/>
        <end position="266"/>
    </location>
</feature>
<dbReference type="InterPro" id="IPR011622">
    <property type="entry name" value="7TMR_DISM_rcpt_extracell_dom2"/>
</dbReference>
<reference evidence="8 9" key="1">
    <citation type="submission" date="2021-06" db="EMBL/GenBank/DDBJ databases">
        <title>Rhodobacteraceae bacterium strain HSP-20.</title>
        <authorList>
            <person name="Chen W.-M."/>
        </authorList>
    </citation>
    <scope>NUCLEOTIDE SEQUENCE [LARGE SCALE GENOMIC DNA]</scope>
    <source>
        <strain evidence="8 9">HSP-20</strain>
    </source>
</reference>
<keyword evidence="6" id="KW-1133">Transmembrane helix</keyword>
<evidence type="ECO:0000256" key="4">
    <source>
        <dbReference type="ARBA" id="ARBA00022777"/>
    </source>
</evidence>
<dbReference type="Pfam" id="PF02518">
    <property type="entry name" value="HATPase_c"/>
    <property type="match status" value="1"/>
</dbReference>
<sequence>MLATGPFPAMSRRPCDGGCALVAFLLFCLVTLIGLSAPARADDLVIGAALYTDPSASLDFDAVRQRDFEPVPLPTSQGYSSAAFWLKVDIAPAPDGSPVRLRVFPPVLDQITLFTPAPDKSGDWVTVDMHARPAYGLSGYVLPAMDTPLTIYLRIRSVGSVSPHVWALPINDSVESNLRLNLLQTFYLTLMLALLVWSALMARSTGEPLFRNFALLQTVWSAQNLLGFGYGPVLLPGLAAGTSGTTYRLLVIIVVVVSIAFHRQVIGRLAPPPLTMRLFDVLQALSLVALTLFAAGFIAMALTVNALCILGLPFVVLANIFLGKQDASPGRTTLRVVYVALAFSIFLWVFSFLGFAKSRLPSQFNTMLHGTVTGILMFLILHRHGQTLVTALRDAETALLSAEARRAAEREHSRFLLGFIDMLGHETRNAMAVIRMSLGGKALPDHKRLRVEETIDGLNGIIDRSIDVARLEIGDKKVVAAPLSLADLLAEVLRPYGTARIHHDVPENAQITTDPVLLKVALGNLVDNAVKYSAPDTDIRIRYIRLRDVLTLTVENEAGPAGLPDPDKVFRKYYRSTLAHSRIGSGLGLYLVHTLARLLGGSVRYTPEGTTIRFHLTLPC</sequence>
<dbReference type="Proteomes" id="UP000731907">
    <property type="component" value="Unassembled WGS sequence"/>
</dbReference>
<dbReference type="SUPFAM" id="SSF55874">
    <property type="entry name" value="ATPase domain of HSP90 chaperone/DNA topoisomerase II/histidine kinase"/>
    <property type="match status" value="1"/>
</dbReference>
<keyword evidence="5" id="KW-0902">Two-component regulatory system</keyword>
<keyword evidence="4" id="KW-0418">Kinase</keyword>
<dbReference type="PANTHER" id="PTHR43711">
    <property type="entry name" value="TWO-COMPONENT HISTIDINE KINASE"/>
    <property type="match status" value="1"/>
</dbReference>
<gene>
    <name evidence="8" type="ORF">GU927_007510</name>
</gene>
<keyword evidence="6" id="KW-0472">Membrane</keyword>
<evidence type="ECO:0000256" key="1">
    <source>
        <dbReference type="ARBA" id="ARBA00000085"/>
    </source>
</evidence>
<evidence type="ECO:0000313" key="8">
    <source>
        <dbReference type="EMBL" id="MBU9697692.1"/>
    </source>
</evidence>
<feature type="domain" description="Histidine kinase" evidence="7">
    <location>
        <begin position="422"/>
        <end position="620"/>
    </location>
</feature>
<keyword evidence="6" id="KW-0812">Transmembrane</keyword>
<dbReference type="PROSITE" id="PS50109">
    <property type="entry name" value="HIS_KIN"/>
    <property type="match status" value="1"/>
</dbReference>
<dbReference type="Gene3D" id="3.30.565.10">
    <property type="entry name" value="Histidine kinase-like ATPase, C-terminal domain"/>
    <property type="match status" value="1"/>
</dbReference>
<evidence type="ECO:0000256" key="5">
    <source>
        <dbReference type="ARBA" id="ARBA00023012"/>
    </source>
</evidence>
<evidence type="ECO:0000256" key="6">
    <source>
        <dbReference type="SAM" id="Phobius"/>
    </source>
</evidence>
<protein>
    <recommendedName>
        <fullName evidence="2">histidine kinase</fullName>
        <ecNumber evidence="2">2.7.13.3</ecNumber>
    </recommendedName>
</protein>
<keyword evidence="9" id="KW-1185">Reference proteome</keyword>
<keyword evidence="3" id="KW-0808">Transferase</keyword>
<feature type="transmembrane region" description="Helical" evidence="6">
    <location>
        <begin position="182"/>
        <end position="202"/>
    </location>
</feature>